<dbReference type="AlphaFoldDB" id="A0A2C9H3T0"/>
<reference evidence="1 2" key="1">
    <citation type="journal article" date="2002" name="Science">
        <title>The genome sequence of the malaria mosquito Anopheles gambiae.</title>
        <authorList>
            <person name="Holt R.A."/>
            <person name="Subramanian G.M."/>
            <person name="Halpern A."/>
            <person name="Sutton G.G."/>
            <person name="Charlab R."/>
            <person name="Nusskern D.R."/>
            <person name="Wincker P."/>
            <person name="Clark A.G."/>
            <person name="Ribeiro J.M."/>
            <person name="Wides R."/>
            <person name="Salzberg S.L."/>
            <person name="Loftus B."/>
            <person name="Yandell M."/>
            <person name="Majoros W.H."/>
            <person name="Rusch D.B."/>
            <person name="Lai Z."/>
            <person name="Kraft C.L."/>
            <person name="Abril J.F."/>
            <person name="Anthouard V."/>
            <person name="Arensburger P."/>
            <person name="Atkinson P.W."/>
            <person name="Baden H."/>
            <person name="de Berardinis V."/>
            <person name="Baldwin D."/>
            <person name="Benes V."/>
            <person name="Biedler J."/>
            <person name="Blass C."/>
            <person name="Bolanos R."/>
            <person name="Boscus D."/>
            <person name="Barnstead M."/>
            <person name="Cai S."/>
            <person name="Center A."/>
            <person name="Chaturverdi K."/>
            <person name="Christophides G.K."/>
            <person name="Chrystal M.A."/>
            <person name="Clamp M."/>
            <person name="Cravchik A."/>
            <person name="Curwen V."/>
            <person name="Dana A."/>
            <person name="Delcher A."/>
            <person name="Dew I."/>
            <person name="Evans C.A."/>
            <person name="Flanigan M."/>
            <person name="Grundschober-Freimoser A."/>
            <person name="Friedli L."/>
            <person name="Gu Z."/>
            <person name="Guan P."/>
            <person name="Guigo R."/>
            <person name="Hillenmeyer M.E."/>
            <person name="Hladun S.L."/>
            <person name="Hogan J.R."/>
            <person name="Hong Y.S."/>
            <person name="Hoover J."/>
            <person name="Jaillon O."/>
            <person name="Ke Z."/>
            <person name="Kodira C."/>
            <person name="Kokoza E."/>
            <person name="Koutsos A."/>
            <person name="Letunic I."/>
            <person name="Levitsky A."/>
            <person name="Liang Y."/>
            <person name="Lin J.J."/>
            <person name="Lobo N.F."/>
            <person name="Lopez J.R."/>
            <person name="Malek J.A."/>
            <person name="McIntosh T.C."/>
            <person name="Meister S."/>
            <person name="Miller J."/>
            <person name="Mobarry C."/>
            <person name="Mongin E."/>
            <person name="Murphy S.D."/>
            <person name="O'Brochta D.A."/>
            <person name="Pfannkoch C."/>
            <person name="Qi R."/>
            <person name="Regier M.A."/>
            <person name="Remington K."/>
            <person name="Shao H."/>
            <person name="Sharakhova M.V."/>
            <person name="Sitter C.D."/>
            <person name="Shetty J."/>
            <person name="Smith T.J."/>
            <person name="Strong R."/>
            <person name="Sun J."/>
            <person name="Thomasova D."/>
            <person name="Ton L.Q."/>
            <person name="Topalis P."/>
            <person name="Tu Z."/>
            <person name="Unger M.F."/>
            <person name="Walenz B."/>
            <person name="Wang A."/>
            <person name="Wang J."/>
            <person name="Wang M."/>
            <person name="Wang X."/>
            <person name="Woodford K.J."/>
            <person name="Wortman J.R."/>
            <person name="Wu M."/>
            <person name="Yao A."/>
            <person name="Zdobnov E.M."/>
            <person name="Zhang H."/>
            <person name="Zhao Q."/>
            <person name="Zhao S."/>
            <person name="Zhu S.C."/>
            <person name="Zhimulev I."/>
            <person name="Coluzzi M."/>
            <person name="della Torre A."/>
            <person name="Roth C.W."/>
            <person name="Louis C."/>
            <person name="Kalush F."/>
            <person name="Mural R.J."/>
            <person name="Myers E.W."/>
            <person name="Adams M.D."/>
            <person name="Smith H.O."/>
            <person name="Broder S."/>
            <person name="Gardner M.J."/>
            <person name="Fraser C.M."/>
            <person name="Birney E."/>
            <person name="Bork P."/>
            <person name="Brey P.T."/>
            <person name="Venter J.C."/>
            <person name="Weissenbach J."/>
            <person name="Kafatos F.C."/>
            <person name="Collins F.H."/>
            <person name="Hoffman S.L."/>
        </authorList>
    </citation>
    <scope>NUCLEOTIDE SEQUENCE [LARGE SCALE GENOMIC DNA]</scope>
    <source>
        <strain evidence="1 2">PEST</strain>
    </source>
</reference>
<organism evidence="1 2">
    <name type="scientific">Anopheles gambiae</name>
    <name type="common">African malaria mosquito</name>
    <dbReference type="NCBI Taxonomy" id="7165"/>
    <lineage>
        <taxon>Eukaryota</taxon>
        <taxon>Metazoa</taxon>
        <taxon>Ecdysozoa</taxon>
        <taxon>Arthropoda</taxon>
        <taxon>Hexapoda</taxon>
        <taxon>Insecta</taxon>
        <taxon>Pterygota</taxon>
        <taxon>Neoptera</taxon>
        <taxon>Endopterygota</taxon>
        <taxon>Diptera</taxon>
        <taxon>Nematocera</taxon>
        <taxon>Culicoidea</taxon>
        <taxon>Culicidae</taxon>
        <taxon>Anophelinae</taxon>
        <taxon>Anopheles</taxon>
    </lineage>
</organism>
<dbReference type="EMBL" id="AAAB01008987">
    <property type="status" value="NOT_ANNOTATED_CDS"/>
    <property type="molecule type" value="Genomic_DNA"/>
</dbReference>
<dbReference type="InParanoid" id="A0A2C9H3T0"/>
<dbReference type="VEuPathDB" id="VectorBase:AGAP029088"/>
<name>A0A2C9H3T0_ANOGA</name>
<sequence length="28" mass="3444">MIYPCKFQSYRCTRMLIDGCRRKDGVRF</sequence>
<reference evidence="1" key="3">
    <citation type="submission" date="2020-05" db="UniProtKB">
        <authorList>
            <consortium name="EnsemblMetazoa"/>
        </authorList>
    </citation>
    <scope>IDENTIFICATION</scope>
    <source>
        <strain evidence="1">PEST</strain>
    </source>
</reference>
<keyword evidence="2" id="KW-1185">Reference proteome</keyword>
<evidence type="ECO:0000313" key="2">
    <source>
        <dbReference type="Proteomes" id="UP000007062"/>
    </source>
</evidence>
<dbReference type="Proteomes" id="UP000007062">
    <property type="component" value="Chromosome 2R"/>
</dbReference>
<protein>
    <submittedName>
        <fullName evidence="1">Uncharacterized protein</fullName>
    </submittedName>
</protein>
<dbReference type="EnsemblMetazoa" id="AGAP029088-RA">
    <property type="protein sequence ID" value="AGAP029088-PA"/>
    <property type="gene ID" value="AGAP029088"/>
</dbReference>
<proteinExistence type="predicted"/>
<reference evidence="1 2" key="2">
    <citation type="journal article" date="2004" name="Trends Parasitol.">
        <title>The Anopheles gambiae genome: an update.</title>
        <authorList>
            <person name="Mongin E."/>
            <person name="Louis C."/>
            <person name="Holt R.A."/>
            <person name="Birney E."/>
            <person name="Collins F.H."/>
        </authorList>
    </citation>
    <scope>NUCLEOTIDE SEQUENCE [LARGE SCALE GENOMIC DNA]</scope>
    <source>
        <strain evidence="1 2">PEST</strain>
    </source>
</reference>
<accession>A0A2C9H3T0</accession>
<evidence type="ECO:0000313" key="1">
    <source>
        <dbReference type="EnsemblMetazoa" id="AGAP029088-PA"/>
    </source>
</evidence>